<dbReference type="InterPro" id="IPR050238">
    <property type="entry name" value="DNA_Rep/Repair_Clamp_Loader"/>
</dbReference>
<name>A0A1J4TPQ6_9BACT</name>
<dbReference type="STRING" id="1805209.AUJ73_03195"/>
<dbReference type="AlphaFoldDB" id="A0A1J4TPQ6"/>
<proteinExistence type="inferred from homology"/>
<dbReference type="EMBL" id="MNUY01000049">
    <property type="protein sequence ID" value="OIO13794.1"/>
    <property type="molecule type" value="Genomic_DNA"/>
</dbReference>
<dbReference type="GO" id="GO:0003887">
    <property type="term" value="F:DNA-directed DNA polymerase activity"/>
    <property type="evidence" value="ECO:0007669"/>
    <property type="project" value="UniProtKB-KW"/>
</dbReference>
<sequence>MSLYLKYRPQKVEELDLDEVRNRLSRLLASPYIPHAFLFSGPKGTGKTSAARIVAKKLNCEKNPYRKTTSLDKDVNIEPCNTCDSCLAIKDGRHFDVLEIDAASNRGIDEIRELREKIKLAPVSGKYKVYIIDEVHMLTNEAFNALLKTLEEPPVRTVFILATTEVEKLPGTILSRCIKINFNKATTTEILHSLKRVAKGEEVKTTDEVLTCIADFADGSFRDATKFLEQALSEDALDIAKINKILGGVRFDRGQFLKLIIDKNTEKALLFAHDMGEKGADLRFFITDVLNLLHDLLLQKHGIIDVKQNSKLIDEMSDKDITALIKHFSQIYADLKYASKPELLFEVAIIDWCENK</sequence>
<protein>
    <recommendedName>
        <fullName evidence="3">DNA polymerase III subunit gamma/tau</fullName>
        <ecNumber evidence="3">2.7.7.7</ecNumber>
    </recommendedName>
</protein>
<dbReference type="GO" id="GO:0006261">
    <property type="term" value="P:DNA-templated DNA replication"/>
    <property type="evidence" value="ECO:0007669"/>
    <property type="project" value="TreeGrafter"/>
</dbReference>
<dbReference type="InterPro" id="IPR027417">
    <property type="entry name" value="P-loop_NTPase"/>
</dbReference>
<comment type="catalytic activity">
    <reaction evidence="2 3">
        <text>DNA(n) + a 2'-deoxyribonucleoside 5'-triphosphate = DNA(n+1) + diphosphate</text>
        <dbReference type="Rhea" id="RHEA:22508"/>
        <dbReference type="Rhea" id="RHEA-COMP:17339"/>
        <dbReference type="Rhea" id="RHEA-COMP:17340"/>
        <dbReference type="ChEBI" id="CHEBI:33019"/>
        <dbReference type="ChEBI" id="CHEBI:61560"/>
        <dbReference type="ChEBI" id="CHEBI:173112"/>
        <dbReference type="EC" id="2.7.7.7"/>
    </reaction>
</comment>
<dbReference type="SMART" id="SM00382">
    <property type="entry name" value="AAA"/>
    <property type="match status" value="1"/>
</dbReference>
<keyword evidence="1 3" id="KW-0239">DNA-directed DNA polymerase</keyword>
<keyword evidence="3" id="KW-0067">ATP-binding</keyword>
<dbReference type="CDD" id="cd00009">
    <property type="entry name" value="AAA"/>
    <property type="match status" value="1"/>
</dbReference>
<dbReference type="SUPFAM" id="SSF48019">
    <property type="entry name" value="post-AAA+ oligomerization domain-like"/>
    <property type="match status" value="1"/>
</dbReference>
<keyword evidence="3" id="KW-0548">Nucleotidyltransferase</keyword>
<keyword evidence="3" id="KW-0808">Transferase</keyword>
<dbReference type="PANTHER" id="PTHR11669">
    <property type="entry name" value="REPLICATION FACTOR C / DNA POLYMERASE III GAMMA-TAU SUBUNIT"/>
    <property type="match status" value="1"/>
</dbReference>
<comment type="similarity">
    <text evidence="3">Belongs to the DnaX/STICHEL family.</text>
</comment>
<dbReference type="Pfam" id="PF13177">
    <property type="entry name" value="DNA_pol3_delta2"/>
    <property type="match status" value="1"/>
</dbReference>
<comment type="function">
    <text evidence="3">DNA polymerase III is a complex, multichain enzyme responsible for most of the replicative synthesis in bacteria. This DNA polymerase also exhibits 3' to 5' exonuclease activity.</text>
</comment>
<evidence type="ECO:0000256" key="1">
    <source>
        <dbReference type="ARBA" id="ARBA00022932"/>
    </source>
</evidence>
<dbReference type="Proteomes" id="UP000183120">
    <property type="component" value="Unassembled WGS sequence"/>
</dbReference>
<evidence type="ECO:0000256" key="3">
    <source>
        <dbReference type="RuleBase" id="RU364063"/>
    </source>
</evidence>
<dbReference type="SUPFAM" id="SSF52540">
    <property type="entry name" value="P-loop containing nucleoside triphosphate hydrolases"/>
    <property type="match status" value="1"/>
</dbReference>
<evidence type="ECO:0000259" key="4">
    <source>
        <dbReference type="SMART" id="SM00382"/>
    </source>
</evidence>
<reference evidence="5 6" key="1">
    <citation type="journal article" date="2016" name="Environ. Microbiol.">
        <title>Genomic resolution of a cold subsurface aquifer community provides metabolic insights for novel microbes adapted to high CO concentrations.</title>
        <authorList>
            <person name="Probst A.J."/>
            <person name="Castelle C.J."/>
            <person name="Singh A."/>
            <person name="Brown C.T."/>
            <person name="Anantharaman K."/>
            <person name="Sharon I."/>
            <person name="Hug L.A."/>
            <person name="Burstein D."/>
            <person name="Emerson J.B."/>
            <person name="Thomas B.C."/>
            <person name="Banfield J.F."/>
        </authorList>
    </citation>
    <scope>NUCLEOTIDE SEQUENCE [LARGE SCALE GENOMIC DNA]</scope>
    <source>
        <strain evidence="5">CG1_02_37_22</strain>
    </source>
</reference>
<dbReference type="GO" id="GO:0009360">
    <property type="term" value="C:DNA polymerase III complex"/>
    <property type="evidence" value="ECO:0007669"/>
    <property type="project" value="InterPro"/>
</dbReference>
<dbReference type="EC" id="2.7.7.7" evidence="3"/>
<dbReference type="GO" id="GO:0005524">
    <property type="term" value="F:ATP binding"/>
    <property type="evidence" value="ECO:0007669"/>
    <property type="project" value="UniProtKB-KW"/>
</dbReference>
<evidence type="ECO:0000256" key="2">
    <source>
        <dbReference type="ARBA" id="ARBA00049244"/>
    </source>
</evidence>
<dbReference type="PANTHER" id="PTHR11669:SF0">
    <property type="entry name" value="PROTEIN STICHEL-LIKE 2"/>
    <property type="match status" value="1"/>
</dbReference>
<feature type="domain" description="AAA+ ATPase" evidence="4">
    <location>
        <begin position="33"/>
        <end position="186"/>
    </location>
</feature>
<keyword evidence="3" id="KW-0547">Nucleotide-binding</keyword>
<organism evidence="5 6">
    <name type="scientific">Candidatus Gottesmanbacteria bacterium CG1_02_37_22</name>
    <dbReference type="NCBI Taxonomy" id="1805209"/>
    <lineage>
        <taxon>Bacteria</taxon>
        <taxon>Candidatus Gottesmaniibacteriota</taxon>
    </lineage>
</organism>
<dbReference type="InterPro" id="IPR003593">
    <property type="entry name" value="AAA+_ATPase"/>
</dbReference>
<comment type="caution">
    <text evidence="5">The sequence shown here is derived from an EMBL/GenBank/DDBJ whole genome shotgun (WGS) entry which is preliminary data.</text>
</comment>
<evidence type="ECO:0000313" key="6">
    <source>
        <dbReference type="Proteomes" id="UP000183120"/>
    </source>
</evidence>
<dbReference type="Gene3D" id="1.20.272.10">
    <property type="match status" value="1"/>
</dbReference>
<dbReference type="InterPro" id="IPR008921">
    <property type="entry name" value="DNA_pol3_clamp-load_cplx_C"/>
</dbReference>
<dbReference type="NCBIfam" id="TIGR02397">
    <property type="entry name" value="dnaX_nterm"/>
    <property type="match status" value="1"/>
</dbReference>
<evidence type="ECO:0000313" key="5">
    <source>
        <dbReference type="EMBL" id="OIO13794.1"/>
    </source>
</evidence>
<dbReference type="GO" id="GO:0003677">
    <property type="term" value="F:DNA binding"/>
    <property type="evidence" value="ECO:0007669"/>
    <property type="project" value="InterPro"/>
</dbReference>
<dbReference type="InterPro" id="IPR012763">
    <property type="entry name" value="DNA_pol_III_sug/sutau_N"/>
</dbReference>
<dbReference type="Gene3D" id="1.10.8.60">
    <property type="match status" value="1"/>
</dbReference>
<dbReference type="Gene3D" id="3.40.50.300">
    <property type="entry name" value="P-loop containing nucleotide triphosphate hydrolases"/>
    <property type="match status" value="1"/>
</dbReference>
<accession>A0A1J4TPQ6</accession>
<gene>
    <name evidence="3" type="primary">dnaX</name>
    <name evidence="5" type="ORF">AUJ73_03195</name>
</gene>
<comment type="subunit">
    <text evidence="3">DNA polymerase III contains a core (composed of alpha, epsilon and theta chains) that associates with a tau subunit. This core dimerizes to form the POLIII' complex. PolIII' associates with the gamma complex (composed of gamma, delta, delta', psi and chi chains) and with the beta chain to form the complete DNA polymerase III complex.</text>
</comment>
<keyword evidence="3" id="KW-0235">DNA replication</keyword>